<comment type="caution">
    <text evidence="1">The sequence shown here is derived from an EMBL/GenBank/DDBJ whole genome shotgun (WGS) entry which is preliminary data.</text>
</comment>
<reference evidence="1" key="1">
    <citation type="submission" date="2023-05" db="EMBL/GenBank/DDBJ databases">
        <title>Nepenthes gracilis genome sequencing.</title>
        <authorList>
            <person name="Fukushima K."/>
        </authorList>
    </citation>
    <scope>NUCLEOTIDE SEQUENCE</scope>
    <source>
        <strain evidence="1">SING2019-196</strain>
    </source>
</reference>
<accession>A0AAD3XLY2</accession>
<dbReference type="AlphaFoldDB" id="A0AAD3XLY2"/>
<evidence type="ECO:0000313" key="2">
    <source>
        <dbReference type="Proteomes" id="UP001279734"/>
    </source>
</evidence>
<gene>
    <name evidence="1" type="ORF">Nepgr_011424</name>
</gene>
<evidence type="ECO:0000313" key="1">
    <source>
        <dbReference type="EMBL" id="GMH09583.1"/>
    </source>
</evidence>
<proteinExistence type="predicted"/>
<protein>
    <submittedName>
        <fullName evidence="1">Uncharacterized protein</fullName>
    </submittedName>
</protein>
<name>A0AAD3XLY2_NEPGR</name>
<sequence>MTFESQFEYWTSMMKPPSNSFFTSSRIAMSFSTEWFLHFCRLGLRLRLRPNLSTITPTRIPGMSARVNTKNAINSSRSVLVNEPLICTHLSGSSRFKGIGSIASPDCAYYKVASSRWSSFSAAFVLPLEVI</sequence>
<keyword evidence="2" id="KW-1185">Reference proteome</keyword>
<dbReference type="Proteomes" id="UP001279734">
    <property type="component" value="Unassembled WGS sequence"/>
</dbReference>
<organism evidence="1 2">
    <name type="scientific">Nepenthes gracilis</name>
    <name type="common">Slender pitcher plant</name>
    <dbReference type="NCBI Taxonomy" id="150966"/>
    <lineage>
        <taxon>Eukaryota</taxon>
        <taxon>Viridiplantae</taxon>
        <taxon>Streptophyta</taxon>
        <taxon>Embryophyta</taxon>
        <taxon>Tracheophyta</taxon>
        <taxon>Spermatophyta</taxon>
        <taxon>Magnoliopsida</taxon>
        <taxon>eudicotyledons</taxon>
        <taxon>Gunneridae</taxon>
        <taxon>Pentapetalae</taxon>
        <taxon>Caryophyllales</taxon>
        <taxon>Nepenthaceae</taxon>
        <taxon>Nepenthes</taxon>
    </lineage>
</organism>
<dbReference type="EMBL" id="BSYO01000009">
    <property type="protein sequence ID" value="GMH09583.1"/>
    <property type="molecule type" value="Genomic_DNA"/>
</dbReference>